<dbReference type="GO" id="GO:0019706">
    <property type="term" value="F:protein-cysteine S-palmitoyltransferase activity"/>
    <property type="evidence" value="ECO:0007669"/>
    <property type="project" value="UniProtKB-EC"/>
</dbReference>
<dbReference type="EMBL" id="CVRI01000058">
    <property type="protein sequence ID" value="CRL02579.1"/>
    <property type="molecule type" value="Genomic_DNA"/>
</dbReference>
<proteinExistence type="inferred from homology"/>
<comment type="subcellular location">
    <subcellularLocation>
        <location evidence="1">Membrane</location>
        <topology evidence="1">Multi-pass membrane protein</topology>
    </subcellularLocation>
</comment>
<keyword evidence="10" id="KW-1185">Reference proteome</keyword>
<dbReference type="OrthoDB" id="331948at2759"/>
<dbReference type="EC" id="2.3.1.225" evidence="7"/>
<keyword evidence="5 7" id="KW-0472">Membrane</keyword>
<gene>
    <name evidence="9" type="ORF">CLUMA_CG015853</name>
</gene>
<dbReference type="InterPro" id="IPR039859">
    <property type="entry name" value="PFA4/ZDH16/20/ERF2-like"/>
</dbReference>
<evidence type="ECO:0000313" key="9">
    <source>
        <dbReference type="EMBL" id="CRL02579.1"/>
    </source>
</evidence>
<keyword evidence="2 7" id="KW-0808">Transferase</keyword>
<sequence>MPFVRDPCGIVCLIFTYLAVFYADYVVTRWIILLNFQNSPWVNNCVGERNQKYFLQFLVYVGILAVYSIILIVMSWIEPTDPNISMADAQAKMLHSVILLLESGLFGLFVVAIMVDQLHAILYDETAIEQVQMRGSYRPNRPKLSLMAEVCGTRNHPLCWIFPCTGLNNRKYDVPLLNHDV</sequence>
<feature type="transmembrane region" description="Helical" evidence="7">
    <location>
        <begin position="12"/>
        <end position="33"/>
    </location>
</feature>
<comment type="domain">
    <text evidence="7">The DHHC domain is required for palmitoyltransferase activity.</text>
</comment>
<protein>
    <recommendedName>
        <fullName evidence="7">Palmitoyltransferase</fullName>
        <ecNumber evidence="7">2.3.1.225</ecNumber>
    </recommendedName>
</protein>
<comment type="catalytic activity">
    <reaction evidence="7">
        <text>L-cysteinyl-[protein] + hexadecanoyl-CoA = S-hexadecanoyl-L-cysteinyl-[protein] + CoA</text>
        <dbReference type="Rhea" id="RHEA:36683"/>
        <dbReference type="Rhea" id="RHEA-COMP:10131"/>
        <dbReference type="Rhea" id="RHEA-COMP:11032"/>
        <dbReference type="ChEBI" id="CHEBI:29950"/>
        <dbReference type="ChEBI" id="CHEBI:57287"/>
        <dbReference type="ChEBI" id="CHEBI:57379"/>
        <dbReference type="ChEBI" id="CHEBI:74151"/>
        <dbReference type="EC" id="2.3.1.225"/>
    </reaction>
</comment>
<dbReference type="STRING" id="568069.A0A1J1IQR4"/>
<dbReference type="AlphaFoldDB" id="A0A1J1IQR4"/>
<evidence type="ECO:0000256" key="5">
    <source>
        <dbReference type="ARBA" id="ARBA00023136"/>
    </source>
</evidence>
<organism evidence="9 10">
    <name type="scientific">Clunio marinus</name>
    <dbReference type="NCBI Taxonomy" id="568069"/>
    <lineage>
        <taxon>Eukaryota</taxon>
        <taxon>Metazoa</taxon>
        <taxon>Ecdysozoa</taxon>
        <taxon>Arthropoda</taxon>
        <taxon>Hexapoda</taxon>
        <taxon>Insecta</taxon>
        <taxon>Pterygota</taxon>
        <taxon>Neoptera</taxon>
        <taxon>Endopterygota</taxon>
        <taxon>Diptera</taxon>
        <taxon>Nematocera</taxon>
        <taxon>Chironomoidea</taxon>
        <taxon>Chironomidae</taxon>
        <taxon>Clunio</taxon>
    </lineage>
</organism>
<dbReference type="PROSITE" id="PS50216">
    <property type="entry name" value="DHHC"/>
    <property type="match status" value="1"/>
</dbReference>
<dbReference type="Proteomes" id="UP000183832">
    <property type="component" value="Unassembled WGS sequence"/>
</dbReference>
<reference evidence="9 10" key="1">
    <citation type="submission" date="2015-04" db="EMBL/GenBank/DDBJ databases">
        <authorList>
            <person name="Syromyatnikov M.Y."/>
            <person name="Popov V.N."/>
        </authorList>
    </citation>
    <scope>NUCLEOTIDE SEQUENCE [LARGE SCALE GENOMIC DNA]</scope>
</reference>
<evidence type="ECO:0000259" key="8">
    <source>
        <dbReference type="Pfam" id="PF01529"/>
    </source>
</evidence>
<feature type="domain" description="Palmitoyltransferase DHHC" evidence="8">
    <location>
        <begin position="39"/>
        <end position="132"/>
    </location>
</feature>
<evidence type="ECO:0000256" key="6">
    <source>
        <dbReference type="ARBA" id="ARBA00023315"/>
    </source>
</evidence>
<dbReference type="InterPro" id="IPR001594">
    <property type="entry name" value="Palmitoyltrfase_DHHC"/>
</dbReference>
<evidence type="ECO:0000256" key="3">
    <source>
        <dbReference type="ARBA" id="ARBA00022692"/>
    </source>
</evidence>
<keyword evidence="4 7" id="KW-1133">Transmembrane helix</keyword>
<evidence type="ECO:0000256" key="1">
    <source>
        <dbReference type="ARBA" id="ARBA00004141"/>
    </source>
</evidence>
<feature type="transmembrane region" description="Helical" evidence="7">
    <location>
        <begin position="97"/>
        <end position="115"/>
    </location>
</feature>
<name>A0A1J1IQR4_9DIPT</name>
<dbReference type="Pfam" id="PF01529">
    <property type="entry name" value="DHHC"/>
    <property type="match status" value="1"/>
</dbReference>
<keyword evidence="6 7" id="KW-0012">Acyltransferase</keyword>
<evidence type="ECO:0000256" key="7">
    <source>
        <dbReference type="RuleBase" id="RU079119"/>
    </source>
</evidence>
<feature type="transmembrane region" description="Helical" evidence="7">
    <location>
        <begin position="53"/>
        <end position="77"/>
    </location>
</feature>
<comment type="similarity">
    <text evidence="7">Belongs to the DHHC palmitoyltransferase family.</text>
</comment>
<dbReference type="PANTHER" id="PTHR12246">
    <property type="entry name" value="PALMITOYLTRANSFERASE ZDHHC16"/>
    <property type="match status" value="1"/>
</dbReference>
<keyword evidence="3 7" id="KW-0812">Transmembrane</keyword>
<evidence type="ECO:0000256" key="2">
    <source>
        <dbReference type="ARBA" id="ARBA00022679"/>
    </source>
</evidence>
<dbReference type="GO" id="GO:0016020">
    <property type="term" value="C:membrane"/>
    <property type="evidence" value="ECO:0007669"/>
    <property type="project" value="UniProtKB-SubCell"/>
</dbReference>
<accession>A0A1J1IQR4</accession>
<evidence type="ECO:0000256" key="4">
    <source>
        <dbReference type="ARBA" id="ARBA00022989"/>
    </source>
</evidence>
<evidence type="ECO:0000313" key="10">
    <source>
        <dbReference type="Proteomes" id="UP000183832"/>
    </source>
</evidence>